<dbReference type="NCBIfam" id="TIGR01733">
    <property type="entry name" value="AA-adenyl-dom"/>
    <property type="match status" value="1"/>
</dbReference>
<dbReference type="GO" id="GO:0000036">
    <property type="term" value="F:acyl carrier activity"/>
    <property type="evidence" value="ECO:0007669"/>
    <property type="project" value="TreeGrafter"/>
</dbReference>
<feature type="domain" description="Condensation" evidence="5">
    <location>
        <begin position="439"/>
        <end position="697"/>
    </location>
</feature>
<feature type="domain" description="AMP-dependent synthetase/ligase" evidence="4">
    <location>
        <begin position="882"/>
        <end position="1218"/>
    </location>
</feature>
<dbReference type="GO" id="GO:0043041">
    <property type="term" value="P:amino acid activation for nonribosomal peptide biosynthetic process"/>
    <property type="evidence" value="ECO:0007669"/>
    <property type="project" value="TreeGrafter"/>
</dbReference>
<feature type="region of interest" description="Disordered" evidence="3">
    <location>
        <begin position="1347"/>
        <end position="1381"/>
    </location>
</feature>
<dbReference type="KEGG" id="asa:ASA_4378"/>
<dbReference type="GO" id="GO:0005737">
    <property type="term" value="C:cytoplasm"/>
    <property type="evidence" value="ECO:0007669"/>
    <property type="project" value="TreeGrafter"/>
</dbReference>
<dbReference type="Gene3D" id="3.30.559.30">
    <property type="entry name" value="Nonribosomal peptide synthetase, condensation domain"/>
    <property type="match status" value="2"/>
</dbReference>
<evidence type="ECO:0000259" key="6">
    <source>
        <dbReference type="Pfam" id="PF13193"/>
    </source>
</evidence>
<dbReference type="FunFam" id="3.30.559.10:FF:000023">
    <property type="entry name" value="Non-ribosomal peptide synthetase"/>
    <property type="match status" value="1"/>
</dbReference>
<feature type="domain" description="AMP-binding enzyme C-terminal" evidence="6">
    <location>
        <begin position="1278"/>
        <end position="1353"/>
    </location>
</feature>
<organism evidence="7 8">
    <name type="scientific">Aeromonas salmonicida (strain A449)</name>
    <dbReference type="NCBI Taxonomy" id="382245"/>
    <lineage>
        <taxon>Bacteria</taxon>
        <taxon>Pseudomonadati</taxon>
        <taxon>Pseudomonadota</taxon>
        <taxon>Gammaproteobacteria</taxon>
        <taxon>Aeromonadales</taxon>
        <taxon>Aeromonadaceae</taxon>
        <taxon>Aeromonas</taxon>
    </lineage>
</organism>
<dbReference type="EMBL" id="CP000644">
    <property type="protein sequence ID" value="ABO92293.1"/>
    <property type="molecule type" value="Genomic_DNA"/>
</dbReference>
<dbReference type="CDD" id="cd19535">
    <property type="entry name" value="Cyc_NRPS"/>
    <property type="match status" value="1"/>
</dbReference>
<dbReference type="PANTHER" id="PTHR45527">
    <property type="entry name" value="NONRIBOSOMAL PEPTIDE SYNTHETASE"/>
    <property type="match status" value="1"/>
</dbReference>
<feature type="domain" description="Condensation" evidence="5">
    <location>
        <begin position="4"/>
        <end position="427"/>
    </location>
</feature>
<dbReference type="InterPro" id="IPR020845">
    <property type="entry name" value="AMP-binding_CS"/>
</dbReference>
<sequence>MRELTSMQAACWIGRGNHSALGEVSAHLYAEFDCHALDLQRLSRALEHVYRAHPMLRLQITPDGMQTVAEMAPSQRLEVDDFKTLGDAERAEALRRKRQEWTHQRLDLARGQAARFSVSLLGEDACRLHIDTDMIAVDPSSFRVLMEDLALFYECPDSPRQTPPAFFDWSDAINRDPVHQAARMEDRAWWRSRLSQIAPAPSLPAPAHAASSPDSHRLSAWISPEERQTLIQLARHRRMTPSSLMLGLFAHQLGMATGDTTFRLNLPFFWRQPVIEGTEQIVGEFANLTILDVDMTSANTLAGLCHQLASQMAERLSHGSYSGVNLMRDLSRHHGAAQLAPVVFTAALDLDGGELFSERVHSVFGSMNWVISQGPQVALDAQVVRIDGGILINWDIRLDALPQAWITRLFNDFVTQVHTVAANPATLDQALTPQKPLMETPLTPLQRAYLLGRTTQFPLGGVAMQEFREYHGRLDPATLRQRLHAMVKRHESLRTLVDPERVIQYVSDEERVNLEEIDLRHLSASTVQERLELHRNHYTHALFSLEHAPWNLTLFHLPDDQHVVFARFDALILDGRSIAALMLELFEGHQPDMPSITATQDAPVSPELRKADAQYWTHKLAGLDGAPRLPWKQPLDQIPTARYERQSLIIPPDLFIQLCKLGSRQHFFKNTTIMALILDVLSRWLDEGDLCVAIPVAPLPSGPLANRSSFIAVEWCGARDTLVDRANQLQNDVMEGLQHLAFSGVDIARQLFETRGTGPALPIVITNGLSWPTATGSSTMTLCAGLTQTPQVAMDIRFSSRADGALVLDIDYAREAIESDLVCEILTALDKASRHIVTSGLFDIDASAIIDTGHYRHNSDKTGADTDPFLERMAAHLFDAGNDKIALIQGDRRISYRTLGDSVLRIMGAFEREGITAGKVVAICLPRSPEHTMATLACALSGVVWVPIDSCSPTERLHYLLENCRPDLIICADGLESDYPTVTPAALLASPHDNICGTPWVGRSQHLAPAYYLYTSGTTGKPKCVVLNNRATANVIGSTLKAWQVTPDDVFISVTPLHHDMSVFDVFGCLSAGATLVQPETGAEKDAVRWNQLVEQHGVTLWCSVPAMLEMLLSCSQATGLASLRLIAQGGDYIKPGIIAELRTRLPSARLASLGGPTETTIWSIWHQIGARDQDKIPYGTPLPGNGYWLLNERGEHCPTGVAGRIHTTGVNLALGYLENGELTQQDFVTLASGSGEETRAFRTGDRGRYRADGTLMFDSRVNGYIKVRGVRVSLPDIEIELIKHPAIAHVLVVDYGAEQQGELCIGALYVGKHGETVSITSLREHAKQHLPASHVPTRFIQVDSLPLTQNGKPDRRAARSRLTSSDKGGSAPQATAGAGAGATDGGAVLNIYLEVLGQVRNEGMSSQLDFTSLGLRPQHLKVISARLGDHFSRTLSPGQLLRCRNAADVEALLRSPGS</sequence>
<dbReference type="InterPro" id="IPR010071">
    <property type="entry name" value="AA_adenyl_dom"/>
</dbReference>
<dbReference type="SUPFAM" id="SSF56801">
    <property type="entry name" value="Acetyl-CoA synthetase-like"/>
    <property type="match status" value="1"/>
</dbReference>
<dbReference type="eggNOG" id="COG1020">
    <property type="taxonomic scope" value="Bacteria"/>
</dbReference>
<dbReference type="Gene3D" id="3.40.50.12780">
    <property type="entry name" value="N-terminal domain of ligase-like"/>
    <property type="match status" value="1"/>
</dbReference>
<evidence type="ECO:0000259" key="5">
    <source>
        <dbReference type="Pfam" id="PF00668"/>
    </source>
</evidence>
<dbReference type="InterPro" id="IPR042099">
    <property type="entry name" value="ANL_N_sf"/>
</dbReference>
<accession>A4STS1</accession>
<dbReference type="Gene3D" id="3.30.300.30">
    <property type="match status" value="1"/>
</dbReference>
<dbReference type="InterPro" id="IPR025110">
    <property type="entry name" value="AMP-bd_C"/>
</dbReference>
<proteinExistence type="predicted"/>
<evidence type="ECO:0000259" key="4">
    <source>
        <dbReference type="Pfam" id="PF00501"/>
    </source>
</evidence>
<dbReference type="HOGENOM" id="CLU_000022_2_1_6"/>
<feature type="compositionally biased region" description="Low complexity" evidence="3">
    <location>
        <begin position="1369"/>
        <end position="1378"/>
    </location>
</feature>
<evidence type="ECO:0000313" key="7">
    <source>
        <dbReference type="EMBL" id="ABO92293.1"/>
    </source>
</evidence>
<dbReference type="PROSITE" id="PS00455">
    <property type="entry name" value="AMP_BINDING"/>
    <property type="match status" value="1"/>
</dbReference>
<keyword evidence="2" id="KW-0436">Ligase</keyword>
<name>A4STS1_AERS4</name>
<evidence type="ECO:0000256" key="3">
    <source>
        <dbReference type="SAM" id="MobiDB-lite"/>
    </source>
</evidence>
<evidence type="ECO:0000313" key="8">
    <source>
        <dbReference type="Proteomes" id="UP000000225"/>
    </source>
</evidence>
<dbReference type="Pfam" id="PF00668">
    <property type="entry name" value="Condensation"/>
    <property type="match status" value="2"/>
</dbReference>
<dbReference type="PANTHER" id="PTHR45527:SF10">
    <property type="entry name" value="PYOCHELIN SYNTHASE PCHF"/>
    <property type="match status" value="1"/>
</dbReference>
<dbReference type="GO" id="GO:0016874">
    <property type="term" value="F:ligase activity"/>
    <property type="evidence" value="ECO:0007669"/>
    <property type="project" value="UniProtKB-KW"/>
</dbReference>
<dbReference type="STRING" id="29491.GCA_000820065_00563"/>
<dbReference type="GO" id="GO:0031177">
    <property type="term" value="F:phosphopantetheine binding"/>
    <property type="evidence" value="ECO:0007669"/>
    <property type="project" value="TreeGrafter"/>
</dbReference>
<dbReference type="InterPro" id="IPR000873">
    <property type="entry name" value="AMP-dep_synth/lig_dom"/>
</dbReference>
<dbReference type="InterPro" id="IPR057737">
    <property type="entry name" value="Condensation_MtbB-like"/>
</dbReference>
<dbReference type="InterPro" id="IPR023213">
    <property type="entry name" value="CAT-like_dom_sf"/>
</dbReference>
<comment type="pathway">
    <text evidence="1">Siderophore biosynthesis.</text>
</comment>
<dbReference type="Proteomes" id="UP000000225">
    <property type="component" value="Chromosome"/>
</dbReference>
<gene>
    <name evidence="7" type="ordered locus">ASA_4378</name>
</gene>
<reference evidence="8" key="1">
    <citation type="journal article" date="2008" name="BMC Genomics">
        <title>The genome of Aeromonas salmonicida subsp. salmonicida A449: insights into the evolution of a fish pathogen.</title>
        <authorList>
            <person name="Reith M.E."/>
            <person name="Singh R.K."/>
            <person name="Curtis B."/>
            <person name="Boyd J.M."/>
            <person name="Bouevitch A."/>
            <person name="Kimball J."/>
            <person name="Munholland J."/>
            <person name="Murphy C."/>
            <person name="Sarty D."/>
            <person name="Williams J."/>
            <person name="Nash J.H."/>
            <person name="Johnson S.C."/>
            <person name="Brown L.L."/>
        </authorList>
    </citation>
    <scope>NUCLEOTIDE SEQUENCE [LARGE SCALE GENOMIC DNA]</scope>
    <source>
        <strain evidence="8">A449</strain>
    </source>
</reference>
<dbReference type="InterPro" id="IPR001242">
    <property type="entry name" value="Condensation_dom"/>
</dbReference>
<dbReference type="Pfam" id="PF13193">
    <property type="entry name" value="AMP-binding_C"/>
    <property type="match status" value="1"/>
</dbReference>
<dbReference type="SUPFAM" id="SSF52777">
    <property type="entry name" value="CoA-dependent acyltransferases"/>
    <property type="match status" value="4"/>
</dbReference>
<dbReference type="Pfam" id="PF00501">
    <property type="entry name" value="AMP-binding"/>
    <property type="match status" value="1"/>
</dbReference>
<dbReference type="RefSeq" id="WP_011899265.1">
    <property type="nucleotide sequence ID" value="NC_009348.1"/>
</dbReference>
<evidence type="ECO:0000256" key="2">
    <source>
        <dbReference type="ARBA" id="ARBA00022598"/>
    </source>
</evidence>
<dbReference type="Gene3D" id="3.30.559.10">
    <property type="entry name" value="Chloramphenicol acetyltransferase-like domain"/>
    <property type="match status" value="2"/>
</dbReference>
<dbReference type="InterPro" id="IPR045851">
    <property type="entry name" value="AMP-bd_C_sf"/>
</dbReference>
<dbReference type="PATRIC" id="fig|382245.13.peg.4337"/>
<protein>
    <submittedName>
        <fullName evidence="7">Non-ribosomal peptide synthetase module</fullName>
    </submittedName>
</protein>
<evidence type="ECO:0000256" key="1">
    <source>
        <dbReference type="ARBA" id="ARBA00004924"/>
    </source>
</evidence>
<dbReference type="GO" id="GO:0044550">
    <property type="term" value="P:secondary metabolite biosynthetic process"/>
    <property type="evidence" value="ECO:0007669"/>
    <property type="project" value="TreeGrafter"/>
</dbReference>